<gene>
    <name evidence="1" type="ORF">EURHEDRAFT_404729</name>
</gene>
<organism evidence="1 2">
    <name type="scientific">Aspergillus ruber (strain CBS 135680)</name>
    <dbReference type="NCBI Taxonomy" id="1388766"/>
    <lineage>
        <taxon>Eukaryota</taxon>
        <taxon>Fungi</taxon>
        <taxon>Dikarya</taxon>
        <taxon>Ascomycota</taxon>
        <taxon>Pezizomycotina</taxon>
        <taxon>Eurotiomycetes</taxon>
        <taxon>Eurotiomycetidae</taxon>
        <taxon>Eurotiales</taxon>
        <taxon>Aspergillaceae</taxon>
        <taxon>Aspergillus</taxon>
        <taxon>Aspergillus subgen. Aspergillus</taxon>
    </lineage>
</organism>
<dbReference type="HOGENOM" id="CLU_1570296_0_0_1"/>
<keyword evidence="2" id="KW-1185">Reference proteome</keyword>
<name>A0A017S9P8_ASPRC</name>
<reference evidence="2" key="1">
    <citation type="journal article" date="2014" name="Nat. Commun.">
        <title>Genomic adaptations of the halophilic Dead Sea filamentous fungus Eurotium rubrum.</title>
        <authorList>
            <person name="Kis-Papo T."/>
            <person name="Weig A.R."/>
            <person name="Riley R."/>
            <person name="Persoh D."/>
            <person name="Salamov A."/>
            <person name="Sun H."/>
            <person name="Lipzen A."/>
            <person name="Wasser S.P."/>
            <person name="Rambold G."/>
            <person name="Grigoriev I.V."/>
            <person name="Nevo E."/>
        </authorList>
    </citation>
    <scope>NUCLEOTIDE SEQUENCE [LARGE SCALE GENOMIC DNA]</scope>
    <source>
        <strain evidence="2">CBS 135680</strain>
    </source>
</reference>
<accession>A0A017S9P8</accession>
<proteinExistence type="predicted"/>
<dbReference type="OrthoDB" id="4330819at2759"/>
<dbReference type="RefSeq" id="XP_040636603.1">
    <property type="nucleotide sequence ID" value="XM_040780334.1"/>
</dbReference>
<dbReference type="AlphaFoldDB" id="A0A017S9P8"/>
<evidence type="ECO:0000313" key="1">
    <source>
        <dbReference type="EMBL" id="EYE92915.1"/>
    </source>
</evidence>
<dbReference type="Proteomes" id="UP000019804">
    <property type="component" value="Unassembled WGS sequence"/>
</dbReference>
<protein>
    <submittedName>
        <fullName evidence="1">Uncharacterized protein</fullName>
    </submittedName>
</protein>
<dbReference type="STRING" id="1388766.A0A017S9P8"/>
<dbReference type="GeneID" id="63695458"/>
<sequence length="170" mass="19361">MEQTTRKLQMLILKTVRIWCINHQPNPMFDIENKGLGDVVEIAIPLQIPSEPHIPVNRIAHSEGAILVDLAVYEEGISRVRHAYGPIDFDPLSDRDPIIMAQDAQSLDSKRAHGYAHIFRQHHLVYAKYHSLAAILGYRINRIVTDWFVNTLDVLDRRLISLGSQGVFFG</sequence>
<dbReference type="EMBL" id="KK088434">
    <property type="protein sequence ID" value="EYE92915.1"/>
    <property type="molecule type" value="Genomic_DNA"/>
</dbReference>
<evidence type="ECO:0000313" key="2">
    <source>
        <dbReference type="Proteomes" id="UP000019804"/>
    </source>
</evidence>